<dbReference type="Proteomes" id="UP000239366">
    <property type="component" value="Unassembled WGS sequence"/>
</dbReference>
<dbReference type="CDD" id="cd02023">
    <property type="entry name" value="UMPK"/>
    <property type="match status" value="1"/>
</dbReference>
<accession>A0A2S7T5B2</accession>
<evidence type="ECO:0000256" key="1">
    <source>
        <dbReference type="ARBA" id="ARBA00004690"/>
    </source>
</evidence>
<dbReference type="EC" id="2.7.1.48" evidence="5"/>
<comment type="catalytic activity">
    <reaction evidence="5">
        <text>uridine + ATP = UMP + ADP + H(+)</text>
        <dbReference type="Rhea" id="RHEA:16825"/>
        <dbReference type="ChEBI" id="CHEBI:15378"/>
        <dbReference type="ChEBI" id="CHEBI:16704"/>
        <dbReference type="ChEBI" id="CHEBI:30616"/>
        <dbReference type="ChEBI" id="CHEBI:57865"/>
        <dbReference type="ChEBI" id="CHEBI:456216"/>
        <dbReference type="EC" id="2.7.1.48"/>
    </reaction>
</comment>
<keyword evidence="2 5" id="KW-0808">Transferase</keyword>
<gene>
    <name evidence="7" type="ORF">BST99_02235</name>
</gene>
<evidence type="ECO:0000256" key="3">
    <source>
        <dbReference type="ARBA" id="ARBA00022741"/>
    </source>
</evidence>
<dbReference type="GO" id="GO:0044211">
    <property type="term" value="P:CTP salvage"/>
    <property type="evidence" value="ECO:0007669"/>
    <property type="project" value="UniProtKB-UniPathway"/>
</dbReference>
<evidence type="ECO:0000256" key="4">
    <source>
        <dbReference type="ARBA" id="ARBA00022777"/>
    </source>
</evidence>
<organism evidence="7 8">
    <name type="scientific">Aureicoccus marinus</name>
    <dbReference type="NCBI Taxonomy" id="754435"/>
    <lineage>
        <taxon>Bacteria</taxon>
        <taxon>Pseudomonadati</taxon>
        <taxon>Bacteroidota</taxon>
        <taxon>Flavobacteriia</taxon>
        <taxon>Flavobacteriales</taxon>
        <taxon>Flavobacteriaceae</taxon>
        <taxon>Aureicoccus</taxon>
    </lineage>
</organism>
<dbReference type="InterPro" id="IPR027417">
    <property type="entry name" value="P-loop_NTPase"/>
</dbReference>
<dbReference type="PRINTS" id="PR00988">
    <property type="entry name" value="URIDINKINASE"/>
</dbReference>
<dbReference type="InterPro" id="IPR006083">
    <property type="entry name" value="PRK/URK"/>
</dbReference>
<proteinExistence type="inferred from homology"/>
<comment type="pathway">
    <text evidence="1 5">Pyrimidine metabolism; UMP biosynthesis via salvage pathway; UMP from uridine: step 1/1.</text>
</comment>
<dbReference type="PANTHER" id="PTHR10285">
    <property type="entry name" value="URIDINE KINASE"/>
    <property type="match status" value="1"/>
</dbReference>
<protein>
    <recommendedName>
        <fullName evidence="5">Uridine kinase</fullName>
        <ecNumber evidence="5">2.7.1.48</ecNumber>
    </recommendedName>
</protein>
<keyword evidence="5" id="KW-0067">ATP-binding</keyword>
<dbReference type="GO" id="GO:0044206">
    <property type="term" value="P:UMP salvage"/>
    <property type="evidence" value="ECO:0007669"/>
    <property type="project" value="UniProtKB-UniPathway"/>
</dbReference>
<comment type="pathway">
    <text evidence="5">Pyrimidine metabolism; CTP biosynthesis via salvage pathway; CTP from cytidine: step 1/3.</text>
</comment>
<dbReference type="Gene3D" id="3.40.50.300">
    <property type="entry name" value="P-loop containing nucleotide triphosphate hydrolases"/>
    <property type="match status" value="1"/>
</dbReference>
<evidence type="ECO:0000256" key="5">
    <source>
        <dbReference type="RuleBase" id="RU003825"/>
    </source>
</evidence>
<dbReference type="OrthoDB" id="9777642at2"/>
<evidence type="ECO:0000256" key="2">
    <source>
        <dbReference type="ARBA" id="ARBA00022679"/>
    </source>
</evidence>
<dbReference type="SUPFAM" id="SSF52540">
    <property type="entry name" value="P-loop containing nucleoside triphosphate hydrolases"/>
    <property type="match status" value="1"/>
</dbReference>
<dbReference type="GO" id="GO:0005524">
    <property type="term" value="F:ATP binding"/>
    <property type="evidence" value="ECO:0007669"/>
    <property type="project" value="UniProtKB-KW"/>
</dbReference>
<feature type="domain" description="Phosphoribulokinase/uridine kinase" evidence="6">
    <location>
        <begin position="3"/>
        <end position="183"/>
    </location>
</feature>
<evidence type="ECO:0000313" key="8">
    <source>
        <dbReference type="Proteomes" id="UP000239366"/>
    </source>
</evidence>
<dbReference type="UniPathway" id="UPA00574">
    <property type="reaction ID" value="UER00637"/>
</dbReference>
<dbReference type="GO" id="GO:0004849">
    <property type="term" value="F:uridine kinase activity"/>
    <property type="evidence" value="ECO:0007669"/>
    <property type="project" value="UniProtKB-EC"/>
</dbReference>
<dbReference type="EMBL" id="MQVX01000001">
    <property type="protein sequence ID" value="PQJ14717.1"/>
    <property type="molecule type" value="Genomic_DNA"/>
</dbReference>
<keyword evidence="5" id="KW-0963">Cytoplasm</keyword>
<dbReference type="Pfam" id="PF00485">
    <property type="entry name" value="PRK"/>
    <property type="match status" value="1"/>
</dbReference>
<dbReference type="RefSeq" id="WP_105000351.1">
    <property type="nucleotide sequence ID" value="NZ_MQVX01000001.1"/>
</dbReference>
<keyword evidence="8" id="KW-1185">Reference proteome</keyword>
<evidence type="ECO:0000259" key="6">
    <source>
        <dbReference type="Pfam" id="PF00485"/>
    </source>
</evidence>
<keyword evidence="4 5" id="KW-0418">Kinase</keyword>
<dbReference type="GO" id="GO:0043771">
    <property type="term" value="F:cytidine kinase activity"/>
    <property type="evidence" value="ECO:0007669"/>
    <property type="project" value="RHEA"/>
</dbReference>
<evidence type="ECO:0000313" key="7">
    <source>
        <dbReference type="EMBL" id="PQJ14717.1"/>
    </source>
</evidence>
<dbReference type="NCBIfam" id="TIGR00235">
    <property type="entry name" value="udk"/>
    <property type="match status" value="1"/>
</dbReference>
<sequence length="207" mass="23684">MLIIGVSGGTGCGKTTVVDQLVADLPKEAVSVLSQDFYYKDLGHMSREERSRVNFDHPDSIDFDLMLSQIKELQAGKGIDCPCYSFVEETRLAETLRIEPKAILIVEGILVFHPPALRDLFNLKLFIEADTDERLLRRMRRDLSERGHDLDKSIQRYREVVKPMYDAFVAPTRSCADFIVPNYDHKPANTRWLSRMLQSEIQQHGVS</sequence>
<dbReference type="UniPathway" id="UPA00579">
    <property type="reaction ID" value="UER00640"/>
</dbReference>
<comment type="catalytic activity">
    <reaction evidence="5">
        <text>cytidine + ATP = CMP + ADP + H(+)</text>
        <dbReference type="Rhea" id="RHEA:24674"/>
        <dbReference type="ChEBI" id="CHEBI:15378"/>
        <dbReference type="ChEBI" id="CHEBI:17562"/>
        <dbReference type="ChEBI" id="CHEBI:30616"/>
        <dbReference type="ChEBI" id="CHEBI:60377"/>
        <dbReference type="ChEBI" id="CHEBI:456216"/>
        <dbReference type="EC" id="2.7.1.48"/>
    </reaction>
</comment>
<reference evidence="8" key="1">
    <citation type="submission" date="2016-11" db="EMBL/GenBank/DDBJ databases">
        <title>Trade-off between light-utilization and light-protection in marine flavobacteria.</title>
        <authorList>
            <person name="Kumagai Y."/>
            <person name="Yoshizawa S."/>
            <person name="Kogure K."/>
        </authorList>
    </citation>
    <scope>NUCLEOTIDE SEQUENCE [LARGE SCALE GENOMIC DNA]</scope>
    <source>
        <strain evidence="8">SG-18</strain>
    </source>
</reference>
<comment type="similarity">
    <text evidence="5">Belongs to the uridine kinase family.</text>
</comment>
<name>A0A2S7T5B2_9FLAO</name>
<comment type="subcellular location">
    <subcellularLocation>
        <location evidence="5">Cytoplasm</location>
    </subcellularLocation>
</comment>
<comment type="caution">
    <text evidence="7">The sequence shown here is derived from an EMBL/GenBank/DDBJ whole genome shotgun (WGS) entry which is preliminary data.</text>
</comment>
<dbReference type="InterPro" id="IPR000764">
    <property type="entry name" value="Uridine_kinase-like"/>
</dbReference>
<dbReference type="GO" id="GO:0005737">
    <property type="term" value="C:cytoplasm"/>
    <property type="evidence" value="ECO:0007669"/>
    <property type="project" value="UniProtKB-SubCell"/>
</dbReference>
<keyword evidence="3 5" id="KW-0547">Nucleotide-binding</keyword>
<dbReference type="NCBIfam" id="NF004018">
    <property type="entry name" value="PRK05480.1"/>
    <property type="match status" value="1"/>
</dbReference>
<dbReference type="AlphaFoldDB" id="A0A2S7T5B2"/>